<organism evidence="6 7">
    <name type="scientific">Saguinus oedipus</name>
    <name type="common">Cotton-top tamarin</name>
    <name type="synonym">Oedipomidas oedipus</name>
    <dbReference type="NCBI Taxonomy" id="9490"/>
    <lineage>
        <taxon>Eukaryota</taxon>
        <taxon>Metazoa</taxon>
        <taxon>Chordata</taxon>
        <taxon>Craniata</taxon>
        <taxon>Vertebrata</taxon>
        <taxon>Euteleostomi</taxon>
        <taxon>Mammalia</taxon>
        <taxon>Eutheria</taxon>
        <taxon>Euarchontoglires</taxon>
        <taxon>Primates</taxon>
        <taxon>Haplorrhini</taxon>
        <taxon>Platyrrhini</taxon>
        <taxon>Cebidae</taxon>
        <taxon>Callitrichinae</taxon>
        <taxon>Saguinus</taxon>
    </lineage>
</organism>
<reference evidence="6 7" key="1">
    <citation type="submission" date="2023-05" db="EMBL/GenBank/DDBJ databases">
        <title>B98-5 Cell Line De Novo Hybrid Assembly: An Optical Mapping Approach.</title>
        <authorList>
            <person name="Kananen K."/>
            <person name="Auerbach J.A."/>
            <person name="Kautto E."/>
            <person name="Blachly J.S."/>
        </authorList>
    </citation>
    <scope>NUCLEOTIDE SEQUENCE [LARGE SCALE GENOMIC DNA]</scope>
    <source>
        <strain evidence="6">B95-8</strain>
        <tissue evidence="6">Cell line</tissue>
    </source>
</reference>
<sequence length="135" mass="15413">MLELKRKVAPEPPGRTKRERDQLYYKCYSGCLRPRGDDRRPRPHRCLSSGPPAELRSTARQNGTGHGREHRHLVCPGRARRAREVVRFNGLEDRVHVLKGRVETVELLEQVAAIVSERMGYGLLHESMLSSVLHA</sequence>
<dbReference type="Gene3D" id="3.40.50.150">
    <property type="entry name" value="Vaccinia Virus protein VP39"/>
    <property type="match status" value="1"/>
</dbReference>
<feature type="region of interest" description="Disordered" evidence="5">
    <location>
        <begin position="32"/>
        <end position="75"/>
    </location>
</feature>
<dbReference type="PANTHER" id="PTHR11006:SF73">
    <property type="entry name" value="PROTEIN ARGININE N-METHYLTRANSFERASE 6"/>
    <property type="match status" value="1"/>
</dbReference>
<evidence type="ECO:0000256" key="1">
    <source>
        <dbReference type="ARBA" id="ARBA00011925"/>
    </source>
</evidence>
<keyword evidence="7" id="KW-1185">Reference proteome</keyword>
<keyword evidence="2" id="KW-0949">S-adenosyl-L-methionine</keyword>
<name>A0ABQ9TPJ3_SAGOE</name>
<dbReference type="EC" id="2.1.1.319" evidence="1"/>
<evidence type="ECO:0000256" key="3">
    <source>
        <dbReference type="ARBA" id="ARBA00040406"/>
    </source>
</evidence>
<dbReference type="InterPro" id="IPR029063">
    <property type="entry name" value="SAM-dependent_MTases_sf"/>
</dbReference>
<gene>
    <name evidence="6" type="ORF">P7K49_035870</name>
</gene>
<evidence type="ECO:0000256" key="4">
    <source>
        <dbReference type="ARBA" id="ARBA00042685"/>
    </source>
</evidence>
<dbReference type="PANTHER" id="PTHR11006">
    <property type="entry name" value="PROTEIN ARGININE N-METHYLTRANSFERASE"/>
    <property type="match status" value="1"/>
</dbReference>
<dbReference type="InterPro" id="IPR025799">
    <property type="entry name" value="Arg_MeTrfase"/>
</dbReference>
<evidence type="ECO:0000256" key="2">
    <source>
        <dbReference type="ARBA" id="ARBA00022691"/>
    </source>
</evidence>
<dbReference type="Proteomes" id="UP001266305">
    <property type="component" value="Unassembled WGS sequence"/>
</dbReference>
<dbReference type="SUPFAM" id="SSF53335">
    <property type="entry name" value="S-adenosyl-L-methionine-dependent methyltransferases"/>
    <property type="match status" value="1"/>
</dbReference>
<evidence type="ECO:0000256" key="5">
    <source>
        <dbReference type="SAM" id="MobiDB-lite"/>
    </source>
</evidence>
<feature type="region of interest" description="Disordered" evidence="5">
    <location>
        <begin position="1"/>
        <end position="20"/>
    </location>
</feature>
<evidence type="ECO:0000313" key="7">
    <source>
        <dbReference type="Proteomes" id="UP001266305"/>
    </source>
</evidence>
<comment type="caution">
    <text evidence="6">The sequence shown here is derived from an EMBL/GenBank/DDBJ whole genome shotgun (WGS) entry which is preliminary data.</text>
</comment>
<proteinExistence type="predicted"/>
<evidence type="ECO:0000313" key="6">
    <source>
        <dbReference type="EMBL" id="KAK2086445.1"/>
    </source>
</evidence>
<dbReference type="EMBL" id="JASSZA010000020">
    <property type="protein sequence ID" value="KAK2086445.1"/>
    <property type="molecule type" value="Genomic_DNA"/>
</dbReference>
<protein>
    <recommendedName>
        <fullName evidence="3">Protein arginine N-methyltransferase 6</fullName>
        <ecNumber evidence="1">2.1.1.319</ecNumber>
    </recommendedName>
    <alternativeName>
        <fullName evidence="4">Histone-arginine N-methyltransferase PRMT6</fullName>
    </alternativeName>
</protein>
<accession>A0ABQ9TPJ3</accession>